<evidence type="ECO:0000256" key="1">
    <source>
        <dbReference type="ARBA" id="ARBA00000085"/>
    </source>
</evidence>
<dbReference type="GO" id="GO:0005886">
    <property type="term" value="C:plasma membrane"/>
    <property type="evidence" value="ECO:0007669"/>
    <property type="project" value="TreeGrafter"/>
</dbReference>
<evidence type="ECO:0000256" key="4">
    <source>
        <dbReference type="ARBA" id="ARBA00022679"/>
    </source>
</evidence>
<evidence type="ECO:0000256" key="5">
    <source>
        <dbReference type="ARBA" id="ARBA00022777"/>
    </source>
</evidence>
<dbReference type="OrthoDB" id="10249433at2759"/>
<gene>
    <name evidence="10" type="ORF">AUEXF2481DRAFT_27322</name>
</gene>
<feature type="compositionally biased region" description="Polar residues" evidence="7">
    <location>
        <begin position="969"/>
        <end position="980"/>
    </location>
</feature>
<keyword evidence="11" id="KW-1185">Reference proteome</keyword>
<dbReference type="Pfam" id="PF00512">
    <property type="entry name" value="HisKA"/>
    <property type="match status" value="1"/>
</dbReference>
<comment type="catalytic activity">
    <reaction evidence="1">
        <text>ATP + protein L-histidine = ADP + protein N-phospho-L-histidine.</text>
        <dbReference type="EC" id="2.7.13.3"/>
    </reaction>
</comment>
<dbReference type="GeneID" id="25363466"/>
<dbReference type="Proteomes" id="UP000030641">
    <property type="component" value="Unassembled WGS sequence"/>
</dbReference>
<evidence type="ECO:0000256" key="3">
    <source>
        <dbReference type="ARBA" id="ARBA00022553"/>
    </source>
</evidence>
<dbReference type="InterPro" id="IPR004358">
    <property type="entry name" value="Sig_transdc_His_kin-like_C"/>
</dbReference>
<name>A0A074YPA2_AURSE</name>
<dbReference type="SMART" id="SM00448">
    <property type="entry name" value="REC"/>
    <property type="match status" value="1"/>
</dbReference>
<dbReference type="PRINTS" id="PR00344">
    <property type="entry name" value="BCTRLSENSOR"/>
</dbReference>
<dbReference type="PANTHER" id="PTHR43047">
    <property type="entry name" value="TWO-COMPONENT HISTIDINE PROTEIN KINASE"/>
    <property type="match status" value="1"/>
</dbReference>
<dbReference type="AlphaFoldDB" id="A0A074YPA2"/>
<dbReference type="FunFam" id="3.30.450.40:FF:000083">
    <property type="entry name" value="Sensor histidine kinase/response regulator, putative (AFU_orthologue AFUA_4G00660)"/>
    <property type="match status" value="1"/>
</dbReference>
<dbReference type="SUPFAM" id="SSF47384">
    <property type="entry name" value="Homodimeric domain of signal transducing histidine kinase"/>
    <property type="match status" value="1"/>
</dbReference>
<dbReference type="GO" id="GO:0000155">
    <property type="term" value="F:phosphorelay sensor kinase activity"/>
    <property type="evidence" value="ECO:0007669"/>
    <property type="project" value="InterPro"/>
</dbReference>
<dbReference type="InterPro" id="IPR001789">
    <property type="entry name" value="Sig_transdc_resp-reg_receiver"/>
</dbReference>
<dbReference type="PANTHER" id="PTHR43047:SF72">
    <property type="entry name" value="OSMOSENSING HISTIDINE PROTEIN KINASE SLN1"/>
    <property type="match status" value="1"/>
</dbReference>
<dbReference type="STRING" id="1043005.A0A074YPA2"/>
<reference evidence="10 11" key="1">
    <citation type="journal article" date="2014" name="BMC Genomics">
        <title>Genome sequencing of four Aureobasidium pullulans varieties: biotechnological potential, stress tolerance, and description of new species.</title>
        <authorList>
            <person name="Gostin Ar C."/>
            <person name="Ohm R.A."/>
            <person name="Kogej T."/>
            <person name="Sonjak S."/>
            <person name="Turk M."/>
            <person name="Zajc J."/>
            <person name="Zalar P."/>
            <person name="Grube M."/>
            <person name="Sun H."/>
            <person name="Han J."/>
            <person name="Sharma A."/>
            <person name="Chiniquy J."/>
            <person name="Ngan C.Y."/>
            <person name="Lipzen A."/>
            <person name="Barry K."/>
            <person name="Grigoriev I.V."/>
            <person name="Gunde-Cimerman N."/>
        </authorList>
    </citation>
    <scope>NUCLEOTIDE SEQUENCE [LARGE SCALE GENOMIC DNA]</scope>
    <source>
        <strain evidence="10 11">EXF-2481</strain>
    </source>
</reference>
<evidence type="ECO:0000259" key="9">
    <source>
        <dbReference type="PROSITE" id="PS50110"/>
    </source>
</evidence>
<dbReference type="Pfam" id="PF02518">
    <property type="entry name" value="HATPase_c"/>
    <property type="match status" value="1"/>
</dbReference>
<dbReference type="Pfam" id="PF00072">
    <property type="entry name" value="Response_reg"/>
    <property type="match status" value="1"/>
</dbReference>
<organism evidence="10 11">
    <name type="scientific">Aureobasidium subglaciale (strain EXF-2481)</name>
    <name type="common">Aureobasidium pullulans var. subglaciale</name>
    <dbReference type="NCBI Taxonomy" id="1043005"/>
    <lineage>
        <taxon>Eukaryota</taxon>
        <taxon>Fungi</taxon>
        <taxon>Dikarya</taxon>
        <taxon>Ascomycota</taxon>
        <taxon>Pezizomycotina</taxon>
        <taxon>Dothideomycetes</taxon>
        <taxon>Dothideomycetidae</taxon>
        <taxon>Dothideales</taxon>
        <taxon>Saccotheciaceae</taxon>
        <taxon>Aureobasidium</taxon>
    </lineage>
</organism>
<dbReference type="InterPro" id="IPR011006">
    <property type="entry name" value="CheY-like_superfamily"/>
</dbReference>
<evidence type="ECO:0000313" key="11">
    <source>
        <dbReference type="Proteomes" id="UP000030641"/>
    </source>
</evidence>
<dbReference type="Gene3D" id="1.10.287.130">
    <property type="match status" value="1"/>
</dbReference>
<keyword evidence="3 6" id="KW-0597">Phosphoprotein</keyword>
<evidence type="ECO:0000259" key="8">
    <source>
        <dbReference type="PROSITE" id="PS50109"/>
    </source>
</evidence>
<dbReference type="InterPro" id="IPR003594">
    <property type="entry name" value="HATPase_dom"/>
</dbReference>
<dbReference type="SUPFAM" id="SSF55874">
    <property type="entry name" value="ATPase domain of HSP90 chaperone/DNA topoisomerase II/histidine kinase"/>
    <property type="match status" value="1"/>
</dbReference>
<evidence type="ECO:0000256" key="6">
    <source>
        <dbReference type="PROSITE-ProRule" id="PRU00169"/>
    </source>
</evidence>
<dbReference type="CDD" id="cd00082">
    <property type="entry name" value="HisKA"/>
    <property type="match status" value="1"/>
</dbReference>
<feature type="compositionally biased region" description="Low complexity" evidence="7">
    <location>
        <begin position="284"/>
        <end position="296"/>
    </location>
</feature>
<dbReference type="GO" id="GO:0009927">
    <property type="term" value="F:histidine phosphotransfer kinase activity"/>
    <property type="evidence" value="ECO:0007669"/>
    <property type="project" value="TreeGrafter"/>
</dbReference>
<dbReference type="InterPro" id="IPR003661">
    <property type="entry name" value="HisK_dim/P_dom"/>
</dbReference>
<accession>A0A074YPA2</accession>
<dbReference type="HOGENOM" id="CLU_002763_0_1_1"/>
<keyword evidence="4" id="KW-0808">Transferase</keyword>
<dbReference type="FunFam" id="1.10.287.130:FF:000023">
    <property type="entry name" value="Sensor histidine kinase/response regulator, putative"/>
    <property type="match status" value="1"/>
</dbReference>
<evidence type="ECO:0000256" key="7">
    <source>
        <dbReference type="SAM" id="MobiDB-lite"/>
    </source>
</evidence>
<dbReference type="EC" id="2.7.13.3" evidence="2"/>
<feature type="region of interest" description="Disordered" evidence="7">
    <location>
        <begin position="943"/>
        <end position="989"/>
    </location>
</feature>
<proteinExistence type="predicted"/>
<protein>
    <recommendedName>
        <fullName evidence="2">histidine kinase</fullName>
        <ecNumber evidence="2">2.7.13.3</ecNumber>
    </recommendedName>
</protein>
<feature type="region of interest" description="Disordered" evidence="7">
    <location>
        <begin position="278"/>
        <end position="307"/>
    </location>
</feature>
<dbReference type="InterPro" id="IPR036097">
    <property type="entry name" value="HisK_dim/P_sf"/>
</dbReference>
<dbReference type="SUPFAM" id="SSF52172">
    <property type="entry name" value="CheY-like"/>
    <property type="match status" value="1"/>
</dbReference>
<dbReference type="SUPFAM" id="SSF55781">
    <property type="entry name" value="GAF domain-like"/>
    <property type="match status" value="1"/>
</dbReference>
<dbReference type="InterPro" id="IPR005467">
    <property type="entry name" value="His_kinase_dom"/>
</dbReference>
<dbReference type="EMBL" id="KL584753">
    <property type="protein sequence ID" value="KEQ97984.1"/>
    <property type="molecule type" value="Genomic_DNA"/>
</dbReference>
<feature type="domain" description="Response regulatory" evidence="9">
    <location>
        <begin position="997"/>
        <end position="1119"/>
    </location>
</feature>
<dbReference type="Gene3D" id="3.30.565.10">
    <property type="entry name" value="Histidine kinase-like ATPase, C-terminal domain"/>
    <property type="match status" value="1"/>
</dbReference>
<dbReference type="Gene3D" id="3.30.450.40">
    <property type="match status" value="1"/>
</dbReference>
<dbReference type="InParanoid" id="A0A074YPA2"/>
<dbReference type="SMART" id="SM00388">
    <property type="entry name" value="HisKA"/>
    <property type="match status" value="1"/>
</dbReference>
<evidence type="ECO:0000256" key="2">
    <source>
        <dbReference type="ARBA" id="ARBA00012438"/>
    </source>
</evidence>
<dbReference type="SMART" id="SM00387">
    <property type="entry name" value="HATPase_c"/>
    <property type="match status" value="1"/>
</dbReference>
<dbReference type="InterPro" id="IPR029016">
    <property type="entry name" value="GAF-like_dom_sf"/>
</dbReference>
<sequence length="1125" mass="123959">MMDDEAHDERLRMRTLARYFLPAQITADTLRAISGEPVPPTLSQDTHLTALAQLGPLKLQCDRAFISLLSTSTQFIIAEATRSISLKQSSRHRGRQDALFLGVQALHKSYGVCPNTVDIFTNRSGTLASNTSDIVANTDRYVIRDFRNLDLFKDRPYVVGFPHMRSYAEVPLKSSNGRVIGSYCIVDSEVRHDFFDDDLMSTLQEIAEAIVGYLDSVAIQHAHARGERLMQGLSMFAAGQSIIALETQSCRERRIWSRSKFNVIDDIAPDLWPSASTIQSARHTSTTSTDGTSNDDPTLESTLSRDRVPSTSLGVLDRDFSSLDSASIPSKSQSQTSSSTSVKQHENIFSRAAAVIQVALDIDGLVFVGPGAQVTSNMRNSNFEPICQVLGKSLTPEQSTEKFETLGLSSLMSLASAFPHGQIFSVDEYGVYPSDSDAHHVDSTYVDSARSMPFSFPSEVLEALPHARYVLFLPLQDITSNSLFAGLIGWTADPIQHIVHDDLISLRAFGNAVMTEVARSEADYVSHAKSNFISSISHELRSPLHGVLASVELLEDSSIQESAKDVVRMIEKCGTTLLDTLNHLLEYAQINRFNGSQSEIHESPLSNKGTAMASAHGETSVAALDELVTDVTESVHWGMRSMRAPKSAIETGEKALGVHINIQHHPEWRMPLRVGAWKRMVQNLVANSIKFTTSGYVEVMLSIVRRQGLTDIAQDHVCLVVSDSGVGMSRDYLDRRLFTPFVQEDSTKSGTGLGMSLVKQICDDFEGTISVESILGLGTRTEICIPLLKNVDEFMPDRILPPNFLDPDGSLQGRSLCFVTPSHPDMTDIKSGIRGNQLESLSHLLSDGAKDWLGMRFFTSSTLDQTHADFYVFCDMFQGRPSDQTTTHQLAASNKRIICIGLAEMDPIGLSQVTTLAYPISPRSLSKALLASLHTRDEQVPAALSLSNPSSPPRTPNLSLTSDAVPLKQNHQPKQTTMTSRTHDKQPDLAQKDRLRHVLAVDDNAINLAILQKYLRKLDCMVVSATNGLEAVEAYKAATQAFDVVYMDITMPVMDGFEASRKIREFEQETTGRRAAHIIALTGLGSEQSRQEAAASGINEFYTKPVKLERLRSVLDRITSMDQQR</sequence>
<dbReference type="PROSITE" id="PS50110">
    <property type="entry name" value="RESPONSE_REGULATORY"/>
    <property type="match status" value="1"/>
</dbReference>
<keyword evidence="5" id="KW-0418">Kinase</keyword>
<evidence type="ECO:0000313" key="10">
    <source>
        <dbReference type="EMBL" id="KEQ97984.1"/>
    </source>
</evidence>
<feature type="modified residue" description="4-aspartylphosphate" evidence="6">
    <location>
        <position position="1048"/>
    </location>
</feature>
<dbReference type="RefSeq" id="XP_013346278.1">
    <property type="nucleotide sequence ID" value="XM_013490824.1"/>
</dbReference>
<feature type="domain" description="Histidine kinase" evidence="8">
    <location>
        <begin position="535"/>
        <end position="789"/>
    </location>
</feature>
<dbReference type="CDD" id="cd17546">
    <property type="entry name" value="REC_hyHK_CKI1_RcsC-like"/>
    <property type="match status" value="1"/>
</dbReference>
<dbReference type="InterPro" id="IPR036890">
    <property type="entry name" value="HATPase_C_sf"/>
</dbReference>
<dbReference type="Gene3D" id="3.40.50.2300">
    <property type="match status" value="1"/>
</dbReference>
<dbReference type="PROSITE" id="PS50109">
    <property type="entry name" value="HIS_KIN"/>
    <property type="match status" value="1"/>
</dbReference>
<dbReference type="OMA" id="WATTERS"/>